<keyword evidence="4" id="KW-0540">Nuclease</keyword>
<accession>A0A6V7WLK0</accession>
<dbReference type="CDD" id="cd00303">
    <property type="entry name" value="retropepsin_like"/>
    <property type="match status" value="1"/>
</dbReference>
<dbReference type="InterPro" id="IPR001878">
    <property type="entry name" value="Znf_CCHC"/>
</dbReference>
<dbReference type="PROSITE" id="PS50158">
    <property type="entry name" value="ZF_CCHC"/>
    <property type="match status" value="1"/>
</dbReference>
<sequence length="1805" mass="207291">MSDFDETFFTPQESKQFSAILIRLRAFEKSVAQSMRRIEGRLETLETNSEKTKNSMTGIKGSITRLRNNVQSEFKKLGERQAENASLEDFEEAIEQNLEGNESDPEDNSDVDLEVKVMDPFLNNGQYIGSYDGNPSMSFSKWIEKFKDVLSLISTPITEEQKLTRLRFCLAGQARTVLDTMNPVPTSLEIAINNLRAKFENGNTKVIARQKLSSCRQAPGESVFEYANRLSDLVRTALVGENENTVNNTLLYEFLDKLSPELKFQVKTQRPPDYGSAYELASHLELLLAEKKPTNSNVCVSSLADEVEALVLQRNNRTQTCFQCKSSNHLVRNCPEKRYEPNYRNGDERFRNNFNSFRGNFKGNGYENRNRNEYTSRPNYGDNQNYSGYRNYPDRYGASHNRNYQNRNGYKGYPDSRSPSRERNTRDFRRPLNNYYNENSRNYGSERRGFQRNYTSPHRSPRRVRFERGNSPSIRTASTYYVAVIEPVKEKITEPLNDLKEKRVNKIKNKLPHKNPVSVRSKNKNFVKMNSPYLIVFLALLACFFPVALTAPMICLRDAPVSLWRLPTDPICPSRHITEAPVPINLTIYRANTLQYKTPAYVCKCIKTTVSKSRGVFGAYLEESGTEHVNVPISACKRMRELNNSIAGDLREKNGSLKATENDPNMEWKIWPFGIPWDTKTTENCYVYESVVFTHFGTDEINTPIGVCPGCLYHSGSCKCDQGSLIWHPDKTQQCSYVFVDNWAGEYSSGIWLSESNEFALSFENATKLIDCEQRELILSDQGFAIPLDEFKELQRIKDFFEFSPSRVKREIINEPTGIVYSSQLASQLSALSASLNKSIKKLFSDSIRQICQRLQELSDQLMTLAAANPTLLARHFLKKDHITARLVTENVLEIKPCYIIKEENIHFNWKNGICFDRLPISFVLHGSMKHGFIDTSTLIIYPHAKEVECETVRWMYLHEKDRTLQFDQVTGDQKEIAGEGIREIIRYGKLDIPEMSISVFRNKILANLTELYSPEHFSETMESAKITQEIARLSNPNSIWETSNTRKHVIAGNIVSNGLFSFLKGGIFSINQVWVFACCCYITLEFIFKFILPSLLTRLLENLNIGEIIINSVTKARRDRRINKLEKERNDEKESRKEILPLSERWPSQKEVRVKADKTNGKNFKNKAVEVVLLEKHTCDKNMRIFAEINGKRILCLIDTGAHVSLISKKTAKSCKIKSLYQPDFGGVYGIGNNMVPLVGQADIKIKLADCEVNSKIMIIDQEVSRGSYEAILGRETLKDLPLCLNFLNWELININEVKTLNKLRETSDKKNEQENTLRQNIYSKIEFTCPKNLRRFKEFLERNITAFSLHDYDLGKCKIMAPPIITTSNIPIQVKPFRTPEKYREELKFHINSMLESGVLVESMTPWANNLVLVQKGDGKLRPCVDFRPLNTITVTDPYPLPKMEEVIHKVSGKVWYSSLDLASGFWQIPLDKESSYKCGIITEWGLYEMRRLPFGLKNAPSIFQRTMDKILKGVRNVTVYIDDILIHTKDFESHIEALEEVCCRLKESGLKLKGEKCKFFMKECIYLGHEISSRGYKPAQSNSRAIKMFPRPKNVKEVKRFLGMTSFFRKFILNFATIAAPLNKLTRGSEQKFIWKKEEEEAFEKLKNELNKSPCLRAPNYNRPFHLFCDASSIAYAGALMQTENDRDLYSIGYCSRTLTPQESKLPATHNELAAIYYAISYFKPVIYGGKLTIYTDHRPLTFLFSKASTNVKLNRWLLALQEIEPCVVYIEGSANKVADALSRAPISWKNVIPHRGRIFLI</sequence>
<dbReference type="InterPro" id="IPR050951">
    <property type="entry name" value="Retrovirus_Pol_polyprotein"/>
</dbReference>
<feature type="domain" description="CCHC-type" evidence="10">
    <location>
        <begin position="321"/>
        <end position="336"/>
    </location>
</feature>
<keyword evidence="8" id="KW-0479">Metal-binding</keyword>
<dbReference type="InterPro" id="IPR019103">
    <property type="entry name" value="Peptidase_aspartic_DDI1-type"/>
</dbReference>
<organism evidence="13 14">
    <name type="scientific">Meloidogyne enterolobii</name>
    <name type="common">Root-knot nematode worm</name>
    <name type="synonym">Meloidogyne mayaguensis</name>
    <dbReference type="NCBI Taxonomy" id="390850"/>
    <lineage>
        <taxon>Eukaryota</taxon>
        <taxon>Metazoa</taxon>
        <taxon>Ecdysozoa</taxon>
        <taxon>Nematoda</taxon>
        <taxon>Chromadorea</taxon>
        <taxon>Rhabditida</taxon>
        <taxon>Tylenchina</taxon>
        <taxon>Tylenchomorpha</taxon>
        <taxon>Tylenchoidea</taxon>
        <taxon>Meloidogynidae</taxon>
        <taxon>Meloidogyninae</taxon>
        <taxon>Meloidogyne</taxon>
    </lineage>
</organism>
<dbReference type="Gene3D" id="2.40.70.10">
    <property type="entry name" value="Acid Proteases"/>
    <property type="match status" value="1"/>
</dbReference>
<dbReference type="Pfam" id="PF17919">
    <property type="entry name" value="RT_RNaseH_2"/>
    <property type="match status" value="1"/>
</dbReference>
<feature type="compositionally biased region" description="Basic and acidic residues" evidence="9">
    <location>
        <begin position="418"/>
        <end position="430"/>
    </location>
</feature>
<evidence type="ECO:0000256" key="2">
    <source>
        <dbReference type="ARBA" id="ARBA00022679"/>
    </source>
</evidence>
<dbReference type="InterPro" id="IPR043502">
    <property type="entry name" value="DNA/RNA_pol_sf"/>
</dbReference>
<evidence type="ECO:0000256" key="3">
    <source>
        <dbReference type="ARBA" id="ARBA00022695"/>
    </source>
</evidence>
<dbReference type="InterPro" id="IPR041577">
    <property type="entry name" value="RT_RNaseH_2"/>
</dbReference>
<dbReference type="PANTHER" id="PTHR37984:SF5">
    <property type="entry name" value="PROTEIN NYNRIN-LIKE"/>
    <property type="match status" value="1"/>
</dbReference>
<dbReference type="InterPro" id="IPR043128">
    <property type="entry name" value="Rev_trsase/Diguanyl_cyclase"/>
</dbReference>
<keyword evidence="3" id="KW-0548">Nucleotidyltransferase</keyword>
<keyword evidence="8" id="KW-0863">Zinc-finger</keyword>
<feature type="domain" description="Peptidase A2" evidence="11">
    <location>
        <begin position="1195"/>
        <end position="1278"/>
    </location>
</feature>
<evidence type="ECO:0000313" key="13">
    <source>
        <dbReference type="EMBL" id="CAD2187877.1"/>
    </source>
</evidence>
<dbReference type="GO" id="GO:0003676">
    <property type="term" value="F:nucleic acid binding"/>
    <property type="evidence" value="ECO:0007669"/>
    <property type="project" value="InterPro"/>
</dbReference>
<dbReference type="CDD" id="cd09274">
    <property type="entry name" value="RNase_HI_RT_Ty3"/>
    <property type="match status" value="1"/>
</dbReference>
<evidence type="ECO:0000256" key="8">
    <source>
        <dbReference type="PROSITE-ProRule" id="PRU00047"/>
    </source>
</evidence>
<dbReference type="Pfam" id="PF09668">
    <property type="entry name" value="Asp_protease"/>
    <property type="match status" value="1"/>
</dbReference>
<evidence type="ECO:0000256" key="9">
    <source>
        <dbReference type="SAM" id="MobiDB-lite"/>
    </source>
</evidence>
<dbReference type="EMBL" id="CAJEWN010000660">
    <property type="protein sequence ID" value="CAD2187877.1"/>
    <property type="molecule type" value="Genomic_DNA"/>
</dbReference>
<reference evidence="13 14" key="1">
    <citation type="submission" date="2020-08" db="EMBL/GenBank/DDBJ databases">
        <authorList>
            <person name="Koutsovoulos G."/>
            <person name="Danchin GJ E."/>
        </authorList>
    </citation>
    <scope>NUCLEOTIDE SEQUENCE [LARGE SCALE GENOMIC DNA]</scope>
</reference>
<evidence type="ECO:0000256" key="5">
    <source>
        <dbReference type="ARBA" id="ARBA00022759"/>
    </source>
</evidence>
<evidence type="ECO:0000259" key="10">
    <source>
        <dbReference type="PROSITE" id="PS50158"/>
    </source>
</evidence>
<keyword evidence="7" id="KW-0511">Multifunctional enzyme</keyword>
<dbReference type="PROSITE" id="PS50878">
    <property type="entry name" value="RT_POL"/>
    <property type="match status" value="1"/>
</dbReference>
<name>A0A6V7WLK0_MELEN</name>
<keyword evidence="6" id="KW-0378">Hydrolase</keyword>
<dbReference type="Pfam" id="PF14893">
    <property type="entry name" value="PNMA"/>
    <property type="match status" value="1"/>
</dbReference>
<evidence type="ECO:0000256" key="7">
    <source>
        <dbReference type="ARBA" id="ARBA00023268"/>
    </source>
</evidence>
<dbReference type="GO" id="GO:0006508">
    <property type="term" value="P:proteolysis"/>
    <property type="evidence" value="ECO:0007669"/>
    <property type="project" value="InterPro"/>
</dbReference>
<dbReference type="SUPFAM" id="SSF56672">
    <property type="entry name" value="DNA/RNA polymerases"/>
    <property type="match status" value="1"/>
</dbReference>
<dbReference type="InterPro" id="IPR021109">
    <property type="entry name" value="Peptidase_aspartic_dom_sf"/>
</dbReference>
<comment type="caution">
    <text evidence="13">The sequence shown here is derived from an EMBL/GenBank/DDBJ whole genome shotgun (WGS) entry which is preliminary data.</text>
</comment>
<dbReference type="InterPro" id="IPR000477">
    <property type="entry name" value="RT_dom"/>
</dbReference>
<gene>
    <name evidence="13" type="ORF">MENT_LOCUS40488</name>
</gene>
<evidence type="ECO:0000259" key="12">
    <source>
        <dbReference type="PROSITE" id="PS50878"/>
    </source>
</evidence>
<dbReference type="GO" id="GO:0004190">
    <property type="term" value="F:aspartic-type endopeptidase activity"/>
    <property type="evidence" value="ECO:0007669"/>
    <property type="project" value="InterPro"/>
</dbReference>
<dbReference type="Pfam" id="PF00078">
    <property type="entry name" value="RVT_1"/>
    <property type="match status" value="1"/>
</dbReference>
<evidence type="ECO:0000259" key="11">
    <source>
        <dbReference type="PROSITE" id="PS50175"/>
    </source>
</evidence>
<feature type="compositionally biased region" description="Low complexity" evidence="9">
    <location>
        <begin position="356"/>
        <end position="365"/>
    </location>
</feature>
<dbReference type="GO" id="GO:0003964">
    <property type="term" value="F:RNA-directed DNA polymerase activity"/>
    <property type="evidence" value="ECO:0007669"/>
    <property type="project" value="UniProtKB-EC"/>
</dbReference>
<dbReference type="GO" id="GO:0004519">
    <property type="term" value="F:endonuclease activity"/>
    <property type="evidence" value="ECO:0007669"/>
    <property type="project" value="UniProtKB-KW"/>
</dbReference>
<dbReference type="Pfam" id="PF24664">
    <property type="entry name" value="Monjiviricetes_fusion"/>
    <property type="match status" value="1"/>
</dbReference>
<dbReference type="Gene3D" id="3.30.70.270">
    <property type="match status" value="2"/>
</dbReference>
<keyword evidence="5" id="KW-0255">Endonuclease</keyword>
<evidence type="ECO:0000256" key="1">
    <source>
        <dbReference type="ARBA" id="ARBA00012493"/>
    </source>
</evidence>
<dbReference type="GO" id="GO:0008270">
    <property type="term" value="F:zinc ion binding"/>
    <property type="evidence" value="ECO:0007669"/>
    <property type="project" value="UniProtKB-KW"/>
</dbReference>
<dbReference type="CDD" id="cd01647">
    <property type="entry name" value="RT_LTR"/>
    <property type="match status" value="1"/>
</dbReference>
<evidence type="ECO:0000256" key="6">
    <source>
        <dbReference type="ARBA" id="ARBA00022801"/>
    </source>
</evidence>
<dbReference type="PROSITE" id="PS50175">
    <property type="entry name" value="ASP_PROT_RETROV"/>
    <property type="match status" value="1"/>
</dbReference>
<dbReference type="InterPro" id="IPR001995">
    <property type="entry name" value="Peptidase_A2_cat"/>
</dbReference>
<evidence type="ECO:0000256" key="4">
    <source>
        <dbReference type="ARBA" id="ARBA00022722"/>
    </source>
</evidence>
<feature type="compositionally biased region" description="Polar residues" evidence="9">
    <location>
        <begin position="434"/>
        <end position="443"/>
    </location>
</feature>
<dbReference type="OrthoDB" id="5862884at2759"/>
<dbReference type="InterPro" id="IPR048270">
    <property type="entry name" value="PNMA_C"/>
</dbReference>
<keyword evidence="8" id="KW-0862">Zinc</keyword>
<proteinExistence type="predicted"/>
<protein>
    <recommendedName>
        <fullName evidence="1">RNA-directed DNA polymerase</fullName>
        <ecNumber evidence="1">2.7.7.49</ecNumber>
    </recommendedName>
</protein>
<dbReference type="Gene3D" id="3.10.10.10">
    <property type="entry name" value="HIV Type 1 Reverse Transcriptase, subunit A, domain 1"/>
    <property type="match status" value="1"/>
</dbReference>
<feature type="region of interest" description="Disordered" evidence="9">
    <location>
        <begin position="356"/>
        <end position="466"/>
    </location>
</feature>
<keyword evidence="2" id="KW-0808">Transferase</keyword>
<dbReference type="PANTHER" id="PTHR37984">
    <property type="entry name" value="PROTEIN CBG26694"/>
    <property type="match status" value="1"/>
</dbReference>
<feature type="compositionally biased region" description="Polar residues" evidence="9">
    <location>
        <begin position="375"/>
        <end position="388"/>
    </location>
</feature>
<dbReference type="FunFam" id="3.30.70.270:FF:000020">
    <property type="entry name" value="Transposon Tf2-6 polyprotein-like Protein"/>
    <property type="match status" value="1"/>
</dbReference>
<dbReference type="SUPFAM" id="SSF50630">
    <property type="entry name" value="Acid proteases"/>
    <property type="match status" value="1"/>
</dbReference>
<dbReference type="Proteomes" id="UP000580250">
    <property type="component" value="Unassembled WGS sequence"/>
</dbReference>
<dbReference type="EC" id="2.7.7.49" evidence="1"/>
<evidence type="ECO:0000313" key="14">
    <source>
        <dbReference type="Proteomes" id="UP000580250"/>
    </source>
</evidence>
<feature type="domain" description="Reverse transcriptase" evidence="12">
    <location>
        <begin position="1397"/>
        <end position="1574"/>
    </location>
</feature>